<comment type="caution">
    <text evidence="3">The sequence shown here is derived from an EMBL/GenBank/DDBJ whole genome shotgun (WGS) entry which is preliminary data.</text>
</comment>
<feature type="transmembrane region" description="Helical" evidence="2">
    <location>
        <begin position="88"/>
        <end position="110"/>
    </location>
</feature>
<evidence type="ECO:0000256" key="1">
    <source>
        <dbReference type="SAM" id="MobiDB-lite"/>
    </source>
</evidence>
<feature type="region of interest" description="Disordered" evidence="1">
    <location>
        <begin position="290"/>
        <end position="323"/>
    </location>
</feature>
<feature type="transmembrane region" description="Helical" evidence="2">
    <location>
        <begin position="161"/>
        <end position="187"/>
    </location>
</feature>
<organism evidence="3 4">
    <name type="scientific">Cronartium quercuum f. sp. fusiforme G11</name>
    <dbReference type="NCBI Taxonomy" id="708437"/>
    <lineage>
        <taxon>Eukaryota</taxon>
        <taxon>Fungi</taxon>
        <taxon>Dikarya</taxon>
        <taxon>Basidiomycota</taxon>
        <taxon>Pucciniomycotina</taxon>
        <taxon>Pucciniomycetes</taxon>
        <taxon>Pucciniales</taxon>
        <taxon>Coleosporiaceae</taxon>
        <taxon>Cronartium</taxon>
    </lineage>
</organism>
<accession>A0A9P6TGL0</accession>
<dbReference type="OrthoDB" id="2507721at2759"/>
<reference evidence="3" key="1">
    <citation type="submission" date="2013-11" db="EMBL/GenBank/DDBJ databases">
        <title>Genome sequence of the fusiform rust pathogen reveals effectors for host alternation and coevolution with pine.</title>
        <authorList>
            <consortium name="DOE Joint Genome Institute"/>
            <person name="Smith K."/>
            <person name="Pendleton A."/>
            <person name="Kubisiak T."/>
            <person name="Anderson C."/>
            <person name="Salamov A."/>
            <person name="Aerts A."/>
            <person name="Riley R."/>
            <person name="Clum A."/>
            <person name="Lindquist E."/>
            <person name="Ence D."/>
            <person name="Campbell M."/>
            <person name="Kronenberg Z."/>
            <person name="Feau N."/>
            <person name="Dhillon B."/>
            <person name="Hamelin R."/>
            <person name="Burleigh J."/>
            <person name="Smith J."/>
            <person name="Yandell M."/>
            <person name="Nelson C."/>
            <person name="Grigoriev I."/>
            <person name="Davis J."/>
        </authorList>
    </citation>
    <scope>NUCLEOTIDE SEQUENCE</scope>
    <source>
        <strain evidence="3">G11</strain>
    </source>
</reference>
<gene>
    <name evidence="3" type="ORF">CROQUDRAFT_73779</name>
</gene>
<feature type="transmembrane region" description="Helical" evidence="2">
    <location>
        <begin position="208"/>
        <end position="230"/>
    </location>
</feature>
<name>A0A9P6TGL0_9BASI</name>
<feature type="compositionally biased region" description="Basic and acidic residues" evidence="1">
    <location>
        <begin position="386"/>
        <end position="401"/>
    </location>
</feature>
<evidence type="ECO:0000313" key="3">
    <source>
        <dbReference type="EMBL" id="KAG0149888.1"/>
    </source>
</evidence>
<keyword evidence="2" id="KW-0812">Transmembrane</keyword>
<dbReference type="EMBL" id="MU167224">
    <property type="protein sequence ID" value="KAG0149888.1"/>
    <property type="molecule type" value="Genomic_DNA"/>
</dbReference>
<keyword evidence="2" id="KW-0472">Membrane</keyword>
<evidence type="ECO:0000313" key="4">
    <source>
        <dbReference type="Proteomes" id="UP000886653"/>
    </source>
</evidence>
<dbReference type="Proteomes" id="UP000886653">
    <property type="component" value="Unassembled WGS sequence"/>
</dbReference>
<feature type="transmembrane region" description="Helical" evidence="2">
    <location>
        <begin position="122"/>
        <end position="149"/>
    </location>
</feature>
<feature type="region of interest" description="Disordered" evidence="1">
    <location>
        <begin position="378"/>
        <end position="401"/>
    </location>
</feature>
<protein>
    <submittedName>
        <fullName evidence="3">Uncharacterized protein</fullName>
    </submittedName>
</protein>
<sequence>MGLDYIHQTKAITGFLAITVPLCSTLSGCLTYQFVHYISQIKRSQYIAGLISFLTLAINLIGMVFHIIVFRTFTHQALLGEGPIHIPIWQLISLSIINFLIASTGRIYFARLASTMLRCPRLFLCTSLFLFLTSLVGAILECTFGGIGYRKILEQDTIWKFYLVHGFLGSGALWDCLICGALLYNFLDSERRCRFGSLEGKASFGIALVFESFLIATIITIGANVAMMIVHARIHIDRSRMNVIECGLESLSTRFYGISTLCSLQHKVYEHSKLGQKLISNTVPTSNFASDRFPSQIGSPEPVYNRRRRSEFSPRDSDFETSEIDESSRVMYLKTGLHHQSPTVLVDIGSNKYDIQLENSESVNHSITNTATSEASVGVSNSVNSEKNETLMSEQHKCNLK</sequence>
<keyword evidence="2" id="KW-1133">Transmembrane helix</keyword>
<feature type="transmembrane region" description="Helical" evidence="2">
    <location>
        <begin position="47"/>
        <end position="68"/>
    </location>
</feature>
<feature type="transmembrane region" description="Helical" evidence="2">
    <location>
        <begin position="12"/>
        <end position="35"/>
    </location>
</feature>
<proteinExistence type="predicted"/>
<evidence type="ECO:0000256" key="2">
    <source>
        <dbReference type="SAM" id="Phobius"/>
    </source>
</evidence>
<keyword evidence="4" id="KW-1185">Reference proteome</keyword>
<dbReference type="AlphaFoldDB" id="A0A9P6TGL0"/>